<dbReference type="Proteomes" id="UP000039865">
    <property type="component" value="Unassembled WGS sequence"/>
</dbReference>
<dbReference type="InParanoid" id="A0A078AN58"/>
<feature type="compositionally biased region" description="Basic and acidic residues" evidence="1">
    <location>
        <begin position="648"/>
        <end position="669"/>
    </location>
</feature>
<feature type="region of interest" description="Disordered" evidence="1">
    <location>
        <begin position="412"/>
        <end position="438"/>
    </location>
</feature>
<feature type="region of interest" description="Disordered" evidence="1">
    <location>
        <begin position="698"/>
        <end position="766"/>
    </location>
</feature>
<evidence type="ECO:0000256" key="1">
    <source>
        <dbReference type="SAM" id="MobiDB-lite"/>
    </source>
</evidence>
<feature type="compositionally biased region" description="Basic residues" evidence="1">
    <location>
        <begin position="736"/>
        <end position="745"/>
    </location>
</feature>
<feature type="compositionally biased region" description="Low complexity" evidence="1">
    <location>
        <begin position="625"/>
        <end position="647"/>
    </location>
</feature>
<keyword evidence="2" id="KW-1133">Transmembrane helix</keyword>
<name>A0A078AN58_STYLE</name>
<feature type="region of interest" description="Disordered" evidence="1">
    <location>
        <begin position="605"/>
        <end position="669"/>
    </location>
</feature>
<protein>
    <recommendedName>
        <fullName evidence="5">Transmembrane protein</fullName>
    </recommendedName>
</protein>
<feature type="transmembrane region" description="Helical" evidence="2">
    <location>
        <begin position="51"/>
        <end position="71"/>
    </location>
</feature>
<dbReference type="AlphaFoldDB" id="A0A078AN58"/>
<keyword evidence="2" id="KW-0472">Membrane</keyword>
<feature type="compositionally biased region" description="Basic and acidic residues" evidence="1">
    <location>
        <begin position="698"/>
        <end position="708"/>
    </location>
</feature>
<evidence type="ECO:0000313" key="3">
    <source>
        <dbReference type="EMBL" id="CDW83800.1"/>
    </source>
</evidence>
<evidence type="ECO:0000313" key="4">
    <source>
        <dbReference type="Proteomes" id="UP000039865"/>
    </source>
</evidence>
<proteinExistence type="predicted"/>
<keyword evidence="4" id="KW-1185">Reference proteome</keyword>
<organism evidence="3 4">
    <name type="scientific">Stylonychia lemnae</name>
    <name type="common">Ciliate</name>
    <dbReference type="NCBI Taxonomy" id="5949"/>
    <lineage>
        <taxon>Eukaryota</taxon>
        <taxon>Sar</taxon>
        <taxon>Alveolata</taxon>
        <taxon>Ciliophora</taxon>
        <taxon>Intramacronucleata</taxon>
        <taxon>Spirotrichea</taxon>
        <taxon>Stichotrichia</taxon>
        <taxon>Sporadotrichida</taxon>
        <taxon>Oxytrichidae</taxon>
        <taxon>Stylonychinae</taxon>
        <taxon>Stylonychia</taxon>
    </lineage>
</organism>
<dbReference type="EMBL" id="CCKQ01012195">
    <property type="protein sequence ID" value="CDW83800.1"/>
    <property type="molecule type" value="Genomic_DNA"/>
</dbReference>
<sequence>MSLLNSYRKPQIRTYFESLTEGVKDRLRKADRFGYPISLTYKQNQTFTSSFGGIMTIFSIIALLVYFFVMFSDVISKSRYTINEIKYVRDLYGDKSFYSFNLNQFDYGVQLSYSGLDPQVTNLFQYFSIKMFVFQTAVKKNYTDGEYPLEYIRKDIDIARCTQDRFAGQSDEQDNSKWWCPQVNETLLQGRMGSFVSQRLKIEFTYCDQKYLIKNFPNLTCKSREETDAISKDSFFLFGYLEQFLDVAEFEKNPIKYTLTALQYTPQTDIRFEYFGISQNYAKLRDSWLASSISVKNYTYGTITKKTSNFQLKSNRDLWVSFNFVMDENTVDTTRISYNFIDALTATGGFASIIMIVFKVLTDKIQKVLYHASIMKRLYLSMDQLCDDAIDEIIQNQGADFDKLDPDWNKKHDKLNDTSQRDLLSQTRDQNKSKEPSDQVLSEKSQLKLLKSKFKRLKYFEYSFSDYLRSKLRGCWAKVMKQKNRNIKDLLYKVGMSKLTKEFDIVRYLKKIRLATSLSELLLSDTQKELIPFFGQNVLTQFENKTKTNIYKKSKTLDDPDILHKSLKGVVRNSRKSQLDQKILKMLELPNLVEKFSNNQNLQVKVKEQKKKSKTSKKIKDSIWKDSAQTNSKNQNKNKIQNKNFNDQTKDDNSIYKQPKENNKKKVEVMKETNSQSVCFQQSFSDNNSKAYDFYKKNEKQKQERKESIQNNKEQVADNDFSSETENTHRVTQFKARTKNIKRKQDKSEEADSLSQASNQIESDIIKDKVNEDILQSFME</sequence>
<dbReference type="GO" id="GO:0005634">
    <property type="term" value="C:nucleus"/>
    <property type="evidence" value="ECO:0007669"/>
    <property type="project" value="TreeGrafter"/>
</dbReference>
<reference evidence="3 4" key="1">
    <citation type="submission" date="2014-06" db="EMBL/GenBank/DDBJ databases">
        <authorList>
            <person name="Swart Estienne"/>
        </authorList>
    </citation>
    <scope>NUCLEOTIDE SEQUENCE [LARGE SCALE GENOMIC DNA]</scope>
    <source>
        <strain evidence="3 4">130c</strain>
    </source>
</reference>
<gene>
    <name evidence="3" type="primary">Contig18239.g19379</name>
    <name evidence="3" type="ORF">STYLEM_12850</name>
</gene>
<accession>A0A078AN58</accession>
<dbReference type="PANTHER" id="PTHR31398:SF0">
    <property type="entry name" value="MEIOTIC NUCLEAR DIVISION PROTEIN 1 HOMOLOG"/>
    <property type="match status" value="1"/>
</dbReference>
<evidence type="ECO:0000256" key="2">
    <source>
        <dbReference type="SAM" id="Phobius"/>
    </source>
</evidence>
<dbReference type="OrthoDB" id="289792at2759"/>
<dbReference type="GO" id="GO:0007131">
    <property type="term" value="P:reciprocal meiotic recombination"/>
    <property type="evidence" value="ECO:0007669"/>
    <property type="project" value="TreeGrafter"/>
</dbReference>
<feature type="compositionally biased region" description="Polar residues" evidence="1">
    <location>
        <begin position="753"/>
        <end position="762"/>
    </location>
</feature>
<feature type="compositionally biased region" description="Basic residues" evidence="1">
    <location>
        <begin position="608"/>
        <end position="617"/>
    </location>
</feature>
<feature type="compositionally biased region" description="Polar residues" evidence="1">
    <location>
        <begin position="709"/>
        <end position="725"/>
    </location>
</feature>
<evidence type="ECO:0008006" key="5">
    <source>
        <dbReference type="Google" id="ProtNLM"/>
    </source>
</evidence>
<keyword evidence="2" id="KW-0812">Transmembrane</keyword>
<dbReference type="PANTHER" id="PTHR31398">
    <property type="entry name" value="MEIOTIC NUCLEAR DIVISION PROTEIN 1 HOMOLOG"/>
    <property type="match status" value="1"/>
</dbReference>